<dbReference type="InterPro" id="IPR018724">
    <property type="entry name" value="2OG-Fe_dioxygenase"/>
</dbReference>
<dbReference type="Pfam" id="PF10014">
    <property type="entry name" value="2OG-Fe_Oxy_2"/>
    <property type="match status" value="1"/>
</dbReference>
<gene>
    <name evidence="1" type="ORF">ACED39_02645</name>
</gene>
<name>A0ABV4MDN9_9VIBR</name>
<keyword evidence="1" id="KW-0223">Dioxygenase</keyword>
<proteinExistence type="predicted"/>
<sequence>METVKKPIERHASVIAQILRQNSYVFVSGKKMTNMLTTNVDEVIRFKNCWNNLERDLYMADGGAYRYRRYGQFLKAKGGRQIAMLPHEPYVQPSHINSLNGDIERHFEPLTDRFVTSPILEKLLLLMSEVYDLAEGQASDWNIRLHPYRIIADEAERGEPTPEGLHRDGVTYIASLMINKINVSGGVTTITDDKGDVLESLTLDKTFDVVLADDEKTMHEVTAITPNSLDKCAYRDVLVIAFTKMEE</sequence>
<dbReference type="RefSeq" id="WP_371717542.1">
    <property type="nucleotide sequence ID" value="NZ_JBGOOF010000002.1"/>
</dbReference>
<comment type="caution">
    <text evidence="1">The sequence shown here is derived from an EMBL/GenBank/DDBJ whole genome shotgun (WGS) entry which is preliminary data.</text>
</comment>
<dbReference type="Proteomes" id="UP001569151">
    <property type="component" value="Unassembled WGS sequence"/>
</dbReference>
<dbReference type="EMBL" id="JBGOOS010000002">
    <property type="protein sequence ID" value="MEZ8207669.1"/>
    <property type="molecule type" value="Genomic_DNA"/>
</dbReference>
<keyword evidence="2" id="KW-1185">Reference proteome</keyword>
<keyword evidence="1" id="KW-0560">Oxidoreductase</keyword>
<accession>A0ABV4MDN9</accession>
<evidence type="ECO:0000313" key="1">
    <source>
        <dbReference type="EMBL" id="MEZ8207669.1"/>
    </source>
</evidence>
<protein>
    <submittedName>
        <fullName evidence="1">2OG-Fe dioxygenase family protein</fullName>
    </submittedName>
</protein>
<dbReference type="GO" id="GO:0051213">
    <property type="term" value="F:dioxygenase activity"/>
    <property type="evidence" value="ECO:0007669"/>
    <property type="project" value="UniProtKB-KW"/>
</dbReference>
<dbReference type="Gene3D" id="2.60.120.620">
    <property type="entry name" value="q2cbj1_9rhob like domain"/>
    <property type="match status" value="1"/>
</dbReference>
<organism evidence="1 2">
    <name type="scientific">Vibrio bivalvicida</name>
    <dbReference type="NCBI Taxonomy" id="1276888"/>
    <lineage>
        <taxon>Bacteria</taxon>
        <taxon>Pseudomonadati</taxon>
        <taxon>Pseudomonadota</taxon>
        <taxon>Gammaproteobacteria</taxon>
        <taxon>Vibrionales</taxon>
        <taxon>Vibrionaceae</taxon>
        <taxon>Vibrio</taxon>
        <taxon>Vibrio oreintalis group</taxon>
    </lineage>
</organism>
<evidence type="ECO:0000313" key="2">
    <source>
        <dbReference type="Proteomes" id="UP001569151"/>
    </source>
</evidence>
<reference evidence="1 2" key="1">
    <citation type="submission" date="2024-06" db="EMBL/GenBank/DDBJ databases">
        <authorList>
            <person name="Steensen K."/>
            <person name="Seneca J."/>
            <person name="Bartlau N."/>
            <person name="Yu A.X."/>
            <person name="Polz M.F."/>
        </authorList>
    </citation>
    <scope>NUCLEOTIDE SEQUENCE [LARGE SCALE GENOMIC DNA]</scope>
    <source>
        <strain evidence="1 2">1F146</strain>
    </source>
</reference>